<keyword evidence="1" id="KW-1133">Transmembrane helix</keyword>
<name>A0A368G8P9_ANCCA</name>
<proteinExistence type="predicted"/>
<feature type="transmembrane region" description="Helical" evidence="1">
    <location>
        <begin position="72"/>
        <end position="92"/>
    </location>
</feature>
<feature type="transmembrane region" description="Helical" evidence="1">
    <location>
        <begin position="160"/>
        <end position="180"/>
    </location>
</feature>
<dbReference type="Proteomes" id="UP000252519">
    <property type="component" value="Unassembled WGS sequence"/>
</dbReference>
<keyword evidence="3" id="KW-1185">Reference proteome</keyword>
<dbReference type="AlphaFoldDB" id="A0A368G8P9"/>
<dbReference type="SUPFAM" id="SSF81321">
    <property type="entry name" value="Family A G protein-coupled receptor-like"/>
    <property type="match status" value="1"/>
</dbReference>
<feature type="transmembrane region" description="Helical" evidence="1">
    <location>
        <begin position="200"/>
        <end position="218"/>
    </location>
</feature>
<reference evidence="2 3" key="1">
    <citation type="submission" date="2014-10" db="EMBL/GenBank/DDBJ databases">
        <title>Draft genome of the hookworm Ancylostoma caninum.</title>
        <authorList>
            <person name="Mitreva M."/>
        </authorList>
    </citation>
    <scope>NUCLEOTIDE SEQUENCE [LARGE SCALE GENOMIC DNA]</scope>
    <source>
        <strain evidence="2 3">Baltimore</strain>
    </source>
</reference>
<sequence>MFFTVELVMRPRKFNYFNLFSENMHGFATFSYINLIVSKTVMCSGHIVISLNRFTAFYRPLEQKETWSRKTILGCGLAIWTIAASSALPFLMVDSYSINFHLQPNGILQMFGRGLAVRYDTVQSAVLNAIVVLLCTIFYSLSLKYARKTISKRTAVERRLLLCALASSFPFCIEFIRSALGLYFSMDGMTCPYMITTEFWFYEVEVVISASAWLQLIINRNLRDLMLKQIFGRHFKGIVANSSNLTL</sequence>
<evidence type="ECO:0000313" key="3">
    <source>
        <dbReference type="Proteomes" id="UP000252519"/>
    </source>
</evidence>
<evidence type="ECO:0000256" key="1">
    <source>
        <dbReference type="SAM" id="Phobius"/>
    </source>
</evidence>
<dbReference type="PANTHER" id="PTHR23017:SF3">
    <property type="entry name" value="G-PROTEIN COUPLED RECEPTORS FAMILY 1 PROFILE DOMAIN-CONTAINING PROTEIN"/>
    <property type="match status" value="1"/>
</dbReference>
<organism evidence="2 3">
    <name type="scientific">Ancylostoma caninum</name>
    <name type="common">Dog hookworm</name>
    <dbReference type="NCBI Taxonomy" id="29170"/>
    <lineage>
        <taxon>Eukaryota</taxon>
        <taxon>Metazoa</taxon>
        <taxon>Ecdysozoa</taxon>
        <taxon>Nematoda</taxon>
        <taxon>Chromadorea</taxon>
        <taxon>Rhabditida</taxon>
        <taxon>Rhabditina</taxon>
        <taxon>Rhabditomorpha</taxon>
        <taxon>Strongyloidea</taxon>
        <taxon>Ancylostomatidae</taxon>
        <taxon>Ancylostomatinae</taxon>
        <taxon>Ancylostoma</taxon>
    </lineage>
</organism>
<dbReference type="InterPro" id="IPR019426">
    <property type="entry name" value="7TM_GPCR_serpentine_rcpt_Srv"/>
</dbReference>
<accession>A0A368G8P9</accession>
<gene>
    <name evidence="2" type="ORF">ANCCAN_14411</name>
</gene>
<keyword evidence="1" id="KW-0472">Membrane</keyword>
<dbReference type="Gene3D" id="1.20.1070.10">
    <property type="entry name" value="Rhodopsin 7-helix transmembrane proteins"/>
    <property type="match status" value="1"/>
</dbReference>
<feature type="transmembrane region" description="Helical" evidence="1">
    <location>
        <begin position="121"/>
        <end position="139"/>
    </location>
</feature>
<protein>
    <recommendedName>
        <fullName evidence="4">G-protein coupled receptors family 1 profile domain-containing protein</fullName>
    </recommendedName>
</protein>
<evidence type="ECO:0000313" key="2">
    <source>
        <dbReference type="EMBL" id="RCN39669.1"/>
    </source>
</evidence>
<keyword evidence="1" id="KW-0812">Transmembrane</keyword>
<dbReference type="Pfam" id="PF10323">
    <property type="entry name" value="7TM_GPCR_Srv"/>
    <property type="match status" value="1"/>
</dbReference>
<dbReference type="OrthoDB" id="5871275at2759"/>
<comment type="caution">
    <text evidence="2">The sequence shown here is derived from an EMBL/GenBank/DDBJ whole genome shotgun (WGS) entry which is preliminary data.</text>
</comment>
<feature type="transmembrane region" description="Helical" evidence="1">
    <location>
        <begin position="30"/>
        <end position="51"/>
    </location>
</feature>
<evidence type="ECO:0008006" key="4">
    <source>
        <dbReference type="Google" id="ProtNLM"/>
    </source>
</evidence>
<dbReference type="EMBL" id="JOJR01000326">
    <property type="protein sequence ID" value="RCN39669.1"/>
    <property type="molecule type" value="Genomic_DNA"/>
</dbReference>
<dbReference type="PANTHER" id="PTHR23017">
    <property type="entry name" value="SERPENTINE RECEPTOR, CLASS X"/>
    <property type="match status" value="1"/>
</dbReference>